<dbReference type="SUPFAM" id="SSF48613">
    <property type="entry name" value="Heme oxygenase-like"/>
    <property type="match status" value="1"/>
</dbReference>
<evidence type="ECO:0000313" key="1">
    <source>
        <dbReference type="EMBL" id="GAA3781558.1"/>
    </source>
</evidence>
<dbReference type="Pfam" id="PF01126">
    <property type="entry name" value="Heme_oxygenase"/>
    <property type="match status" value="1"/>
</dbReference>
<gene>
    <name evidence="1" type="ORF">GCM10022423_42560</name>
</gene>
<comment type="caution">
    <text evidence="1">The sequence shown here is derived from an EMBL/GenBank/DDBJ whole genome shotgun (WGS) entry which is preliminary data.</text>
</comment>
<dbReference type="InterPro" id="IPR016053">
    <property type="entry name" value="Haem_Oase-like"/>
</dbReference>
<sequence length="203" mass="23013">MTTNTSSLLSSDFLADIKTKTSDSHKKLESLSVSASILSPDMKLEDYAFYLNLMYNVHKETEELVYPLLSNIVTDLDKRKKKHLIEEDLFYLNHNKITASQVFNKTEMSVPFALGVLYVIEGSSLGGRFILKNIVTNPQLSNNQGVSYFTGYGDKTGSFWKNFLNVLSEYEQNNNCADSIIEGAVYAFDSIYNHFRSVEKNEV</sequence>
<reference evidence="2" key="1">
    <citation type="journal article" date="2019" name="Int. J. Syst. Evol. Microbiol.">
        <title>The Global Catalogue of Microorganisms (GCM) 10K type strain sequencing project: providing services to taxonomists for standard genome sequencing and annotation.</title>
        <authorList>
            <consortium name="The Broad Institute Genomics Platform"/>
            <consortium name="The Broad Institute Genome Sequencing Center for Infectious Disease"/>
            <person name="Wu L."/>
            <person name="Ma J."/>
        </authorList>
    </citation>
    <scope>NUCLEOTIDE SEQUENCE [LARGE SCALE GENOMIC DNA]</scope>
    <source>
        <strain evidence="2">JCM 17337</strain>
    </source>
</reference>
<dbReference type="EMBL" id="BAABDU010000009">
    <property type="protein sequence ID" value="GAA3781558.1"/>
    <property type="molecule type" value="Genomic_DNA"/>
</dbReference>
<dbReference type="CDD" id="cd19166">
    <property type="entry name" value="HemeO-bac"/>
    <property type="match status" value="1"/>
</dbReference>
<dbReference type="Gene3D" id="1.20.910.10">
    <property type="entry name" value="Heme oxygenase-like"/>
    <property type="match status" value="1"/>
</dbReference>
<proteinExistence type="predicted"/>
<keyword evidence="2" id="KW-1185">Reference proteome</keyword>
<dbReference type="Proteomes" id="UP001500748">
    <property type="component" value="Unassembled WGS sequence"/>
</dbReference>
<name>A0ABP7H397_9FLAO</name>
<accession>A0ABP7H397</accession>
<evidence type="ECO:0000313" key="2">
    <source>
        <dbReference type="Proteomes" id="UP001500748"/>
    </source>
</evidence>
<organism evidence="1 2">
    <name type="scientific">Flavobacterium ginsengiterrae</name>
    <dbReference type="NCBI Taxonomy" id="871695"/>
    <lineage>
        <taxon>Bacteria</taxon>
        <taxon>Pseudomonadati</taxon>
        <taxon>Bacteroidota</taxon>
        <taxon>Flavobacteriia</taxon>
        <taxon>Flavobacteriales</taxon>
        <taxon>Flavobacteriaceae</taxon>
        <taxon>Flavobacterium</taxon>
    </lineage>
</organism>
<dbReference type="InterPro" id="IPR016084">
    <property type="entry name" value="Haem_Oase-like_multi-hlx"/>
</dbReference>
<protein>
    <submittedName>
        <fullName evidence="1">Biliverdin-producing heme oxygenase</fullName>
    </submittedName>
</protein>
<dbReference type="RefSeq" id="WP_345146788.1">
    <property type="nucleotide sequence ID" value="NZ_BAABDU010000009.1"/>
</dbReference>